<comment type="subcellular location">
    <subcellularLocation>
        <location evidence="1">Nucleus</location>
    </subcellularLocation>
</comment>
<dbReference type="PROSITE" id="PS00463">
    <property type="entry name" value="ZN2_CY6_FUNGAL_1"/>
    <property type="match status" value="1"/>
</dbReference>
<dbReference type="PANTHER" id="PTHR37534">
    <property type="entry name" value="TRANSCRIPTIONAL ACTIVATOR PROTEIN UGA3"/>
    <property type="match status" value="1"/>
</dbReference>
<evidence type="ECO:0000256" key="4">
    <source>
        <dbReference type="ARBA" id="ARBA00023163"/>
    </source>
</evidence>
<keyword evidence="5" id="KW-0539">Nucleus</keyword>
<dbReference type="HOGENOM" id="CLU_017936_0_0_1"/>
<dbReference type="GO" id="GO:0008270">
    <property type="term" value="F:zinc ion binding"/>
    <property type="evidence" value="ECO:0007669"/>
    <property type="project" value="InterPro"/>
</dbReference>
<keyword evidence="2" id="KW-0805">Transcription regulation</keyword>
<keyword evidence="4" id="KW-0804">Transcription</keyword>
<dbReference type="OrthoDB" id="648861at2759"/>
<name>W9YEV6_9EURO</name>
<feature type="domain" description="Zn(2)-C6 fungal-type" evidence="6">
    <location>
        <begin position="8"/>
        <end position="37"/>
    </location>
</feature>
<dbReference type="CDD" id="cd00067">
    <property type="entry name" value="GAL4"/>
    <property type="match status" value="1"/>
</dbReference>
<dbReference type="RefSeq" id="XP_007723581.1">
    <property type="nucleotide sequence ID" value="XM_007725391.1"/>
</dbReference>
<proteinExistence type="predicted"/>
<dbReference type="Proteomes" id="UP000019484">
    <property type="component" value="Unassembled WGS sequence"/>
</dbReference>
<reference evidence="7 8" key="1">
    <citation type="submission" date="2013-03" db="EMBL/GenBank/DDBJ databases">
        <title>The Genome Sequence of Capronia coronata CBS 617.96.</title>
        <authorList>
            <consortium name="The Broad Institute Genomics Platform"/>
            <person name="Cuomo C."/>
            <person name="de Hoog S."/>
            <person name="Gorbushina A."/>
            <person name="Walker B."/>
            <person name="Young S.K."/>
            <person name="Zeng Q."/>
            <person name="Gargeya S."/>
            <person name="Fitzgerald M."/>
            <person name="Haas B."/>
            <person name="Abouelleil A."/>
            <person name="Allen A.W."/>
            <person name="Alvarado L."/>
            <person name="Arachchi H.M."/>
            <person name="Berlin A.M."/>
            <person name="Chapman S.B."/>
            <person name="Gainer-Dewar J."/>
            <person name="Goldberg J."/>
            <person name="Griggs A."/>
            <person name="Gujja S."/>
            <person name="Hansen M."/>
            <person name="Howarth C."/>
            <person name="Imamovic A."/>
            <person name="Ireland A."/>
            <person name="Larimer J."/>
            <person name="McCowan C."/>
            <person name="Murphy C."/>
            <person name="Pearson M."/>
            <person name="Poon T.W."/>
            <person name="Priest M."/>
            <person name="Roberts A."/>
            <person name="Saif S."/>
            <person name="Shea T."/>
            <person name="Sisk P."/>
            <person name="Sykes S."/>
            <person name="Wortman J."/>
            <person name="Nusbaum C."/>
            <person name="Birren B."/>
        </authorList>
    </citation>
    <scope>NUCLEOTIDE SEQUENCE [LARGE SCALE GENOMIC DNA]</scope>
    <source>
        <strain evidence="7 8">CBS 617.96</strain>
    </source>
</reference>
<dbReference type="Pfam" id="PF11951">
    <property type="entry name" value="Fungal_trans_2"/>
    <property type="match status" value="1"/>
</dbReference>
<comment type="caution">
    <text evidence="7">The sequence shown here is derived from an EMBL/GenBank/DDBJ whole genome shotgun (WGS) entry which is preliminary data.</text>
</comment>
<dbReference type="SUPFAM" id="SSF57701">
    <property type="entry name" value="Zn2/Cys6 DNA-binding domain"/>
    <property type="match status" value="1"/>
</dbReference>
<dbReference type="AlphaFoldDB" id="W9YEV6"/>
<evidence type="ECO:0000313" key="8">
    <source>
        <dbReference type="Proteomes" id="UP000019484"/>
    </source>
</evidence>
<keyword evidence="8" id="KW-1185">Reference proteome</keyword>
<gene>
    <name evidence="7" type="ORF">A1O1_04499</name>
</gene>
<dbReference type="PANTHER" id="PTHR37534:SF7">
    <property type="entry name" value="TRANSCRIPTIONAL ACTIVATOR PROTEIN UGA3"/>
    <property type="match status" value="1"/>
</dbReference>
<evidence type="ECO:0000259" key="6">
    <source>
        <dbReference type="PROSITE" id="PS50048"/>
    </source>
</evidence>
<dbReference type="InterPro" id="IPR021858">
    <property type="entry name" value="Fun_TF"/>
</dbReference>
<dbReference type="GO" id="GO:0045944">
    <property type="term" value="P:positive regulation of transcription by RNA polymerase II"/>
    <property type="evidence" value="ECO:0007669"/>
    <property type="project" value="TreeGrafter"/>
</dbReference>
<dbReference type="GO" id="GO:0005634">
    <property type="term" value="C:nucleus"/>
    <property type="evidence" value="ECO:0007669"/>
    <property type="project" value="UniProtKB-SubCell"/>
</dbReference>
<dbReference type="GO" id="GO:0000976">
    <property type="term" value="F:transcription cis-regulatory region binding"/>
    <property type="evidence" value="ECO:0007669"/>
    <property type="project" value="TreeGrafter"/>
</dbReference>
<evidence type="ECO:0000313" key="7">
    <source>
        <dbReference type="EMBL" id="EXJ91387.1"/>
    </source>
</evidence>
<dbReference type="STRING" id="1182541.W9YEV6"/>
<dbReference type="Gene3D" id="4.10.240.10">
    <property type="entry name" value="Zn(2)-C6 fungal-type DNA-binding domain"/>
    <property type="match status" value="1"/>
</dbReference>
<dbReference type="Pfam" id="PF00172">
    <property type="entry name" value="Zn_clus"/>
    <property type="match status" value="1"/>
</dbReference>
<sequence>MATRSRYGCIDCKKAKVKCDEVHPACGTCKRRGRQCSGYSHIVAKTRKAPEATAAQSSLAATSSPFNTREPGLLLSPVTEPATDRVQTYDAALYSSEPFNAIESDASSAAPVSPIAHSSAVLVPTPPLLRSLAIIPPGAVQPTDEPFIEVYFMRHPADLVFSGEFVQEMNYNVLQVFQNNPQAVGDTLSAIGEAYLRDNSLPIVGFVPNRKARILARLRNMDSLGVSLELLLTTILGLCAVELVDVNCHNGHVSAIPALMENLAMMLEHYLHKGLELTQLAKYFVRALARQDMMLALTRFHRPRIPTGYWLDDYAMQHADRFMGYTGPMMPLLAELAALAEDILKSIQEDSPSGIVWDSTWSNPRRQSVSVLDQAFELQCKLQSWHPTLDPLLSFETSRRFLMHAYAYRNSALLYLHRLIHPAGCSLEADQTALVMAYEVMVHTTTTKEDMKMSLWPLFLASCELHSDADRMIATQSLGVICDCRKTVTALRTRDFVVNRVWAARDSGDDWNWMMLSQQYPDELLPI</sequence>
<accession>W9YEV6</accession>
<protein>
    <recommendedName>
        <fullName evidence="6">Zn(2)-C6 fungal-type domain-containing protein</fullName>
    </recommendedName>
</protein>
<dbReference type="GeneID" id="19159380"/>
<evidence type="ECO:0000256" key="3">
    <source>
        <dbReference type="ARBA" id="ARBA00023125"/>
    </source>
</evidence>
<dbReference type="GO" id="GO:0000981">
    <property type="term" value="F:DNA-binding transcription factor activity, RNA polymerase II-specific"/>
    <property type="evidence" value="ECO:0007669"/>
    <property type="project" value="InterPro"/>
</dbReference>
<dbReference type="SMART" id="SM00066">
    <property type="entry name" value="GAL4"/>
    <property type="match status" value="1"/>
</dbReference>
<dbReference type="eggNOG" id="ENOG502T4FB">
    <property type="taxonomic scope" value="Eukaryota"/>
</dbReference>
<dbReference type="PROSITE" id="PS50048">
    <property type="entry name" value="ZN2_CY6_FUNGAL_2"/>
    <property type="match status" value="1"/>
</dbReference>
<evidence type="ECO:0000256" key="1">
    <source>
        <dbReference type="ARBA" id="ARBA00004123"/>
    </source>
</evidence>
<evidence type="ECO:0000256" key="5">
    <source>
        <dbReference type="ARBA" id="ARBA00023242"/>
    </source>
</evidence>
<dbReference type="InterPro" id="IPR001138">
    <property type="entry name" value="Zn2Cys6_DnaBD"/>
</dbReference>
<evidence type="ECO:0000256" key="2">
    <source>
        <dbReference type="ARBA" id="ARBA00023015"/>
    </source>
</evidence>
<organism evidence="7 8">
    <name type="scientific">Capronia coronata CBS 617.96</name>
    <dbReference type="NCBI Taxonomy" id="1182541"/>
    <lineage>
        <taxon>Eukaryota</taxon>
        <taxon>Fungi</taxon>
        <taxon>Dikarya</taxon>
        <taxon>Ascomycota</taxon>
        <taxon>Pezizomycotina</taxon>
        <taxon>Eurotiomycetes</taxon>
        <taxon>Chaetothyriomycetidae</taxon>
        <taxon>Chaetothyriales</taxon>
        <taxon>Herpotrichiellaceae</taxon>
        <taxon>Capronia</taxon>
    </lineage>
</organism>
<dbReference type="EMBL" id="AMWN01000003">
    <property type="protein sequence ID" value="EXJ91387.1"/>
    <property type="molecule type" value="Genomic_DNA"/>
</dbReference>
<keyword evidence="3" id="KW-0238">DNA-binding</keyword>
<dbReference type="InterPro" id="IPR036864">
    <property type="entry name" value="Zn2-C6_fun-type_DNA-bd_sf"/>
</dbReference>